<sequence length="559" mass="63012">MELPTKTPLVENAVVMSKIDLANLIQKALARERGVFLKIFSKDAENKYYITLLLDSSKVLAAEGIVVDTKEKYGGDKTLELFRALLGKPMIVDVYSLDEIELKLAIAENLEAYSETPKVPLGELFGGAGRTPKAEIVEKPQPPKKIVPERELTVPKAEKPPELAPQKVETTTEPEISIKLESGEIPDEAFKKYAEAIQRDSEKIRGIRIRKIEFDGTVGEGVVYLNVTVYGSSESKNRRDIEISERRIFHIVSKNAPIILRVSEYKPILKDIRVILNGEEAKPREIIEKEKKKTDYVDRAKKIQLSVLEDVWPYFSNFARTVIQEIEGAGMEVERAYFDIKGRNEFEINLSIVVKGEYDKDTAERAIRTVLARHARELSKAIERYISIHTVTVEVIRPKGAVPSKPPAKPTSAKASEILAKKELLEKEVEKLLQEAGIDELAFLTEEKKKEAEQTLLKSRVEPAIDALKARIHAELKLVPRVTFKWLKLNHEVQGSTVYVDIEASFAKEEVGGLFGAYSGVSDEKIKEDVANTINRVIKEVSSEYSISIRLRKLNIILR</sequence>
<dbReference type="EMBL" id="CP014750">
    <property type="protein sequence ID" value="AMQ19218.1"/>
    <property type="molecule type" value="Genomic_DNA"/>
</dbReference>
<dbReference type="OrthoDB" id="86210at2157"/>
<name>A0A142CWR6_9EURY</name>
<dbReference type="KEGG" id="tpep:A0127_08595"/>
<accession>A0A142CWR6</accession>
<evidence type="ECO:0000313" key="2">
    <source>
        <dbReference type="Proteomes" id="UP000073604"/>
    </source>
</evidence>
<gene>
    <name evidence="1" type="ORF">A0127_08595</name>
</gene>
<evidence type="ECO:0000313" key="1">
    <source>
        <dbReference type="EMBL" id="AMQ19218.1"/>
    </source>
</evidence>
<dbReference type="GeneID" id="27140602"/>
<organism evidence="1 2">
    <name type="scientific">Thermococcus peptonophilus</name>
    <dbReference type="NCBI Taxonomy" id="53952"/>
    <lineage>
        <taxon>Archaea</taxon>
        <taxon>Methanobacteriati</taxon>
        <taxon>Methanobacteriota</taxon>
        <taxon>Thermococci</taxon>
        <taxon>Thermococcales</taxon>
        <taxon>Thermococcaceae</taxon>
        <taxon>Thermococcus</taxon>
    </lineage>
</organism>
<proteinExistence type="predicted"/>
<dbReference type="AlphaFoldDB" id="A0A142CWR6"/>
<keyword evidence="2" id="KW-1185">Reference proteome</keyword>
<protein>
    <submittedName>
        <fullName evidence="1">Uncharacterized protein</fullName>
    </submittedName>
</protein>
<dbReference type="STRING" id="53952.A0127_08595"/>
<dbReference type="Proteomes" id="UP000073604">
    <property type="component" value="Chromosome"/>
</dbReference>
<dbReference type="RefSeq" id="WP_062390375.1">
    <property type="nucleotide sequence ID" value="NZ_CP014750.1"/>
</dbReference>
<reference evidence="2" key="1">
    <citation type="submission" date="2016-03" db="EMBL/GenBank/DDBJ databases">
        <authorList>
            <person name="Oger P.M."/>
        </authorList>
    </citation>
    <scope>NUCLEOTIDE SEQUENCE [LARGE SCALE GENOMIC DNA]</scope>
    <source>
        <strain evidence="2">OG-1</strain>
    </source>
</reference>